<protein>
    <recommendedName>
        <fullName evidence="3">Phage protein</fullName>
    </recommendedName>
</protein>
<accession>A0AA37N2S4</accession>
<name>A0AA37N2S4_9FIRM</name>
<gene>
    <name evidence="1" type="ORF">CE91St55_10890</name>
</gene>
<proteinExistence type="predicted"/>
<organism evidence="1 2">
    <name type="scientific">Hungatella hathewayi</name>
    <dbReference type="NCBI Taxonomy" id="154046"/>
    <lineage>
        <taxon>Bacteria</taxon>
        <taxon>Bacillati</taxon>
        <taxon>Bacillota</taxon>
        <taxon>Clostridia</taxon>
        <taxon>Lachnospirales</taxon>
        <taxon>Lachnospiraceae</taxon>
        <taxon>Hungatella</taxon>
    </lineage>
</organism>
<reference evidence="1" key="1">
    <citation type="submission" date="2022-01" db="EMBL/GenBank/DDBJ databases">
        <title>Novel bile acid biosynthetic pathways are enriched in the microbiome of centenarians.</title>
        <authorList>
            <person name="Sato Y."/>
            <person name="Atarashi K."/>
            <person name="Plichta R.D."/>
            <person name="Arai Y."/>
            <person name="Sasajima S."/>
            <person name="Kearney M.S."/>
            <person name="Suda W."/>
            <person name="Takeshita K."/>
            <person name="Sasaki T."/>
            <person name="Okamoto S."/>
            <person name="Skelly N.A."/>
            <person name="Okamura Y."/>
            <person name="Vlamakis H."/>
            <person name="Li Y."/>
            <person name="Tanoue T."/>
            <person name="Takei H."/>
            <person name="Nittono H."/>
            <person name="Narushima S."/>
            <person name="Irie J."/>
            <person name="Itoh H."/>
            <person name="Moriya K."/>
            <person name="Sugiura Y."/>
            <person name="Suematsu M."/>
            <person name="Moritoki N."/>
            <person name="Shibata S."/>
            <person name="Littman R.D."/>
            <person name="Fischbach A.M."/>
            <person name="Uwamino Y."/>
            <person name="Inoue T."/>
            <person name="Honda A."/>
            <person name="Hattori M."/>
            <person name="Murai T."/>
            <person name="Xavier J.R."/>
            <person name="Hirose N."/>
            <person name="Honda K."/>
        </authorList>
    </citation>
    <scope>NUCLEOTIDE SEQUENCE</scope>
    <source>
        <strain evidence="1">CE91-St55</strain>
    </source>
</reference>
<dbReference type="Proteomes" id="UP001055091">
    <property type="component" value="Unassembled WGS sequence"/>
</dbReference>
<evidence type="ECO:0000313" key="2">
    <source>
        <dbReference type="Proteomes" id="UP001055091"/>
    </source>
</evidence>
<sequence length="110" mass="12477">MTVEEIIKAELNIPVLKEPDPLLPACATYIDYYIASELNGDGTGQEWVSSYEVDLWYVERMALDEAVKKIMKAIGMPEYSIPEVEKSCDPAAKLWRAIIKFEKMEGDICD</sequence>
<evidence type="ECO:0008006" key="3">
    <source>
        <dbReference type="Google" id="ProtNLM"/>
    </source>
</evidence>
<dbReference type="EMBL" id="BQNJ01000001">
    <property type="protein sequence ID" value="GKG99107.1"/>
    <property type="molecule type" value="Genomic_DNA"/>
</dbReference>
<dbReference type="RefSeq" id="WP_195522072.1">
    <property type="nucleotide sequence ID" value="NZ_BQNJ01000001.1"/>
</dbReference>
<comment type="caution">
    <text evidence="1">The sequence shown here is derived from an EMBL/GenBank/DDBJ whole genome shotgun (WGS) entry which is preliminary data.</text>
</comment>
<dbReference type="AlphaFoldDB" id="A0AA37N2S4"/>
<evidence type="ECO:0000313" key="1">
    <source>
        <dbReference type="EMBL" id="GKG99107.1"/>
    </source>
</evidence>